<dbReference type="KEGG" id="buy:D8S85_16955"/>
<feature type="domain" description="HTH araC/xylS-type" evidence="4">
    <location>
        <begin position="199"/>
        <end position="303"/>
    </location>
</feature>
<dbReference type="PANTHER" id="PTHR43280">
    <property type="entry name" value="ARAC-FAMILY TRANSCRIPTIONAL REGULATOR"/>
    <property type="match status" value="1"/>
</dbReference>
<dbReference type="Proteomes" id="UP000270673">
    <property type="component" value="Chromosome"/>
</dbReference>
<dbReference type="GO" id="GO:0003700">
    <property type="term" value="F:DNA-binding transcription factor activity"/>
    <property type="evidence" value="ECO:0007669"/>
    <property type="project" value="InterPro"/>
</dbReference>
<proteinExistence type="predicted"/>
<evidence type="ECO:0000256" key="1">
    <source>
        <dbReference type="ARBA" id="ARBA00023015"/>
    </source>
</evidence>
<gene>
    <name evidence="5" type="ORF">D8S85_16955</name>
</gene>
<keyword evidence="3" id="KW-0804">Transcription</keyword>
<sequence>MANFAFDMTRSYDIKVRTVHDYNQFIGVEDIHAQVSVIHYDELSPIRHCRTLWGIYGLFLLDDDLEQLDYGSGKYDYSIGSIVCVSPSQIGGARDDGSTFQRKGWALLFSSDLFHGTSYEEELLRLEFFHYHISTALTITSQERQDYETLLRMLRSELMGSKRKQVIIKLIELILTYCSSFFNRKYSIGNGTKCGHIVSRLERMLDDYYAAGEQHSQGLPTVRFCADCLCVAPNYLGDLIRKETGDSANHFIGRNIIRRAKDMLISGKSVTETAYALGFDCPSHLSRLFKRLEKMTPSASIKANSKDVE</sequence>
<dbReference type="Gene3D" id="1.10.10.60">
    <property type="entry name" value="Homeodomain-like"/>
    <property type="match status" value="1"/>
</dbReference>
<dbReference type="PROSITE" id="PS01124">
    <property type="entry name" value="HTH_ARAC_FAMILY_2"/>
    <property type="match status" value="1"/>
</dbReference>
<dbReference type="AlphaFoldDB" id="A0A3Q9IQW6"/>
<dbReference type="Pfam" id="PF12833">
    <property type="entry name" value="HTH_18"/>
    <property type="match status" value="1"/>
</dbReference>
<dbReference type="InterPro" id="IPR009057">
    <property type="entry name" value="Homeodomain-like_sf"/>
</dbReference>
<organism evidence="5 6">
    <name type="scientific">Butyricimonas faecalis</name>
    <dbReference type="NCBI Taxonomy" id="2093856"/>
    <lineage>
        <taxon>Bacteria</taxon>
        <taxon>Pseudomonadati</taxon>
        <taxon>Bacteroidota</taxon>
        <taxon>Bacteroidia</taxon>
        <taxon>Bacteroidales</taxon>
        <taxon>Odoribacteraceae</taxon>
        <taxon>Butyricimonas</taxon>
    </lineage>
</organism>
<name>A0A3Q9IQW6_9BACT</name>
<dbReference type="GO" id="GO:0043565">
    <property type="term" value="F:sequence-specific DNA binding"/>
    <property type="evidence" value="ECO:0007669"/>
    <property type="project" value="InterPro"/>
</dbReference>
<evidence type="ECO:0000259" key="4">
    <source>
        <dbReference type="PROSITE" id="PS01124"/>
    </source>
</evidence>
<reference evidence="5 6" key="1">
    <citation type="submission" date="2018-10" db="EMBL/GenBank/DDBJ databases">
        <title>Butyricimonas faecalis sp. nov., isolated from human faeces and emended description of the genus Butyricimonas.</title>
        <authorList>
            <person name="Le Roy T."/>
            <person name="Van der Smissen P."/>
            <person name="Paquot A."/>
            <person name="Delzenne N."/>
            <person name="Muccioli G."/>
            <person name="Collet J.-F."/>
            <person name="Cani P.D."/>
        </authorList>
    </citation>
    <scope>NUCLEOTIDE SEQUENCE [LARGE SCALE GENOMIC DNA]</scope>
    <source>
        <strain evidence="5 6">H184</strain>
    </source>
</reference>
<dbReference type="EMBL" id="CP032819">
    <property type="protein sequence ID" value="AZS31077.1"/>
    <property type="molecule type" value="Genomic_DNA"/>
</dbReference>
<keyword evidence="6" id="KW-1185">Reference proteome</keyword>
<evidence type="ECO:0000256" key="2">
    <source>
        <dbReference type="ARBA" id="ARBA00023125"/>
    </source>
</evidence>
<evidence type="ECO:0000313" key="5">
    <source>
        <dbReference type="EMBL" id="AZS31077.1"/>
    </source>
</evidence>
<accession>A0A3Q9IQW6</accession>
<keyword evidence="1" id="KW-0805">Transcription regulation</keyword>
<dbReference type="OrthoDB" id="2600165at2"/>
<evidence type="ECO:0000256" key="3">
    <source>
        <dbReference type="ARBA" id="ARBA00023163"/>
    </source>
</evidence>
<dbReference type="SMART" id="SM00342">
    <property type="entry name" value="HTH_ARAC"/>
    <property type="match status" value="1"/>
</dbReference>
<dbReference type="PANTHER" id="PTHR43280:SF32">
    <property type="entry name" value="TRANSCRIPTIONAL REGULATORY PROTEIN"/>
    <property type="match status" value="1"/>
</dbReference>
<keyword evidence="2" id="KW-0238">DNA-binding</keyword>
<protein>
    <submittedName>
        <fullName evidence="5">AraC family transcriptional regulator</fullName>
    </submittedName>
</protein>
<dbReference type="SUPFAM" id="SSF46689">
    <property type="entry name" value="Homeodomain-like"/>
    <property type="match status" value="1"/>
</dbReference>
<evidence type="ECO:0000313" key="6">
    <source>
        <dbReference type="Proteomes" id="UP000270673"/>
    </source>
</evidence>
<dbReference type="InterPro" id="IPR018060">
    <property type="entry name" value="HTH_AraC"/>
</dbReference>